<protein>
    <submittedName>
        <fullName evidence="2">Uncharacterized protein</fullName>
    </submittedName>
</protein>
<feature type="region of interest" description="Disordered" evidence="1">
    <location>
        <begin position="37"/>
        <end position="59"/>
    </location>
</feature>
<feature type="non-terminal residue" evidence="2">
    <location>
        <position position="1"/>
    </location>
</feature>
<keyword evidence="3" id="KW-1185">Reference proteome</keyword>
<proteinExistence type="predicted"/>
<organism evidence="2 3">
    <name type="scientific">Cirrhinus mrigala</name>
    <name type="common">Mrigala</name>
    <dbReference type="NCBI Taxonomy" id="683832"/>
    <lineage>
        <taxon>Eukaryota</taxon>
        <taxon>Metazoa</taxon>
        <taxon>Chordata</taxon>
        <taxon>Craniata</taxon>
        <taxon>Vertebrata</taxon>
        <taxon>Euteleostomi</taxon>
        <taxon>Actinopterygii</taxon>
        <taxon>Neopterygii</taxon>
        <taxon>Teleostei</taxon>
        <taxon>Ostariophysi</taxon>
        <taxon>Cypriniformes</taxon>
        <taxon>Cyprinidae</taxon>
        <taxon>Labeoninae</taxon>
        <taxon>Labeonini</taxon>
        <taxon>Cirrhinus</taxon>
    </lineage>
</organism>
<gene>
    <name evidence="2" type="ORF">M9458_002962</name>
</gene>
<accession>A0ABD0RQW9</accession>
<dbReference type="Proteomes" id="UP001529510">
    <property type="component" value="Unassembled WGS sequence"/>
</dbReference>
<comment type="caution">
    <text evidence="2">The sequence shown here is derived from an EMBL/GenBank/DDBJ whole genome shotgun (WGS) entry which is preliminary data.</text>
</comment>
<feature type="non-terminal residue" evidence="2">
    <location>
        <position position="59"/>
    </location>
</feature>
<dbReference type="AlphaFoldDB" id="A0ABD0RQW9"/>
<reference evidence="2 3" key="1">
    <citation type="submission" date="2024-05" db="EMBL/GenBank/DDBJ databases">
        <title>Genome sequencing and assembly of Indian major carp, Cirrhinus mrigala (Hamilton, 1822).</title>
        <authorList>
            <person name="Mohindra V."/>
            <person name="Chowdhury L.M."/>
            <person name="Lal K."/>
            <person name="Jena J.K."/>
        </authorList>
    </citation>
    <scope>NUCLEOTIDE SEQUENCE [LARGE SCALE GENOMIC DNA]</scope>
    <source>
        <strain evidence="2">CM1030</strain>
        <tissue evidence="2">Blood</tissue>
    </source>
</reference>
<sequence length="59" mass="6728">QRVTRQMTIAMTRCEIRQTPHHQLKCCGDQTVQTTSTVTERRTAKRKHSTFTGPVRGTA</sequence>
<dbReference type="EMBL" id="JAMKFB020000002">
    <property type="protein sequence ID" value="KAL0199775.1"/>
    <property type="molecule type" value="Genomic_DNA"/>
</dbReference>
<evidence type="ECO:0000313" key="2">
    <source>
        <dbReference type="EMBL" id="KAL0199775.1"/>
    </source>
</evidence>
<evidence type="ECO:0000313" key="3">
    <source>
        <dbReference type="Proteomes" id="UP001529510"/>
    </source>
</evidence>
<evidence type="ECO:0000256" key="1">
    <source>
        <dbReference type="SAM" id="MobiDB-lite"/>
    </source>
</evidence>
<name>A0ABD0RQW9_CIRMR</name>